<dbReference type="GO" id="GO:0051539">
    <property type="term" value="F:4 iron, 4 sulfur cluster binding"/>
    <property type="evidence" value="ECO:0007669"/>
    <property type="project" value="UniProtKB-UniRule"/>
</dbReference>
<comment type="caution">
    <text evidence="15">The sequence shown here is derived from an EMBL/GenBank/DDBJ whole genome shotgun (WGS) entry which is preliminary data.</text>
</comment>
<dbReference type="GO" id="GO:0046872">
    <property type="term" value="F:metal ion binding"/>
    <property type="evidence" value="ECO:0007669"/>
    <property type="project" value="UniProtKB-KW"/>
</dbReference>
<dbReference type="GO" id="GO:0003677">
    <property type="term" value="F:DNA binding"/>
    <property type="evidence" value="ECO:0007669"/>
    <property type="project" value="UniProtKB-UniRule"/>
</dbReference>
<dbReference type="GO" id="GO:0035731">
    <property type="term" value="F:dinitrosyl-iron complex binding"/>
    <property type="evidence" value="ECO:0007669"/>
    <property type="project" value="UniProtKB-UniRule"/>
</dbReference>
<dbReference type="HAMAP" id="MF_01479">
    <property type="entry name" value="WhiB"/>
    <property type="match status" value="1"/>
</dbReference>
<gene>
    <name evidence="12" type="primary">whiB</name>
    <name evidence="15" type="ORF">D5H78_13450</name>
</gene>
<feature type="domain" description="4Fe-4S Wbl-type" evidence="14">
    <location>
        <begin position="22"/>
        <end position="86"/>
    </location>
</feature>
<comment type="cofactor">
    <cofactor evidence="12">
        <name>[4Fe-4S] cluster</name>
        <dbReference type="ChEBI" id="CHEBI:49883"/>
    </cofactor>
    <text evidence="12">Binds 1 [4Fe-4S] cluster per subunit. Following nitrosylation of the [4Fe-4S] cluster binds 1 [4Fe-8(NO)] cluster per subunit.</text>
</comment>
<keyword evidence="8 12" id="KW-0805">Transcription regulation</keyword>
<feature type="binding site" evidence="12">
    <location>
        <position position="62"/>
    </location>
    <ligand>
        <name>[4Fe-4S] cluster</name>
        <dbReference type="ChEBI" id="CHEBI:49883"/>
    </ligand>
</feature>
<accession>A0A3A3YTN8</accession>
<dbReference type="GO" id="GO:0045454">
    <property type="term" value="P:cell redox homeostasis"/>
    <property type="evidence" value="ECO:0007669"/>
    <property type="project" value="TreeGrafter"/>
</dbReference>
<dbReference type="AlphaFoldDB" id="A0A3A3YTN8"/>
<keyword evidence="11 12" id="KW-0804">Transcription</keyword>
<evidence type="ECO:0000256" key="5">
    <source>
        <dbReference type="ARBA" id="ARBA00022723"/>
    </source>
</evidence>
<dbReference type="EMBL" id="QZEZ01000006">
    <property type="protein sequence ID" value="RJK94815.1"/>
    <property type="molecule type" value="Genomic_DNA"/>
</dbReference>
<name>A0A3A3YTN8_9ACTN</name>
<organism evidence="15 16">
    <name type="scientific">Vallicoccus soli</name>
    <dbReference type="NCBI Taxonomy" id="2339232"/>
    <lineage>
        <taxon>Bacteria</taxon>
        <taxon>Bacillati</taxon>
        <taxon>Actinomycetota</taxon>
        <taxon>Actinomycetes</taxon>
        <taxon>Motilibacterales</taxon>
        <taxon>Vallicoccaceae</taxon>
        <taxon>Vallicoccus</taxon>
    </lineage>
</organism>
<evidence type="ECO:0000256" key="3">
    <source>
        <dbReference type="ARBA" id="ARBA00022485"/>
    </source>
</evidence>
<feature type="binding site" evidence="12">
    <location>
        <position position="56"/>
    </location>
    <ligand>
        <name>[4Fe-4S] cluster</name>
        <dbReference type="ChEBI" id="CHEBI:49883"/>
    </ligand>
</feature>
<evidence type="ECO:0000256" key="6">
    <source>
        <dbReference type="ARBA" id="ARBA00023004"/>
    </source>
</evidence>
<keyword evidence="6 12" id="KW-0408">Iron</keyword>
<dbReference type="GO" id="GO:0005737">
    <property type="term" value="C:cytoplasm"/>
    <property type="evidence" value="ECO:0007669"/>
    <property type="project" value="UniProtKB-SubCell"/>
</dbReference>
<comment type="subcellular location">
    <subcellularLocation>
        <location evidence="1 12">Cytoplasm</location>
    </subcellularLocation>
</comment>
<reference evidence="15 16" key="1">
    <citation type="submission" date="2018-09" db="EMBL/GenBank/DDBJ databases">
        <title>YIM 75000 draft genome.</title>
        <authorList>
            <person name="Tang S."/>
            <person name="Feng Y."/>
        </authorList>
    </citation>
    <scope>NUCLEOTIDE SEQUENCE [LARGE SCALE GENOMIC DNA]</scope>
    <source>
        <strain evidence="15 16">YIM 75000</strain>
    </source>
</reference>
<dbReference type="OrthoDB" id="4954884at2"/>
<comment type="function">
    <text evidence="12">Acts as a transcriptional regulator. Probably redox-responsive. The apo- but not holo-form probably binds DNA.</text>
</comment>
<dbReference type="Pfam" id="PF02467">
    <property type="entry name" value="Whib"/>
    <property type="match status" value="1"/>
</dbReference>
<evidence type="ECO:0000256" key="7">
    <source>
        <dbReference type="ARBA" id="ARBA00023014"/>
    </source>
</evidence>
<evidence type="ECO:0000256" key="2">
    <source>
        <dbReference type="ARBA" id="ARBA00006597"/>
    </source>
</evidence>
<dbReference type="PANTHER" id="PTHR38839:SF5">
    <property type="entry name" value="TRANSCRIPTIONAL REGULATOR WHID"/>
    <property type="match status" value="1"/>
</dbReference>
<dbReference type="PROSITE" id="PS51674">
    <property type="entry name" value="4FE4S_WBL"/>
    <property type="match status" value="1"/>
</dbReference>
<evidence type="ECO:0000313" key="16">
    <source>
        <dbReference type="Proteomes" id="UP000265614"/>
    </source>
</evidence>
<dbReference type="InterPro" id="IPR003482">
    <property type="entry name" value="Whib"/>
</dbReference>
<feature type="binding site" evidence="12">
    <location>
        <position position="53"/>
    </location>
    <ligand>
        <name>[4Fe-4S] cluster</name>
        <dbReference type="ChEBI" id="CHEBI:49883"/>
    </ligand>
</feature>
<feature type="region of interest" description="Disordered" evidence="13">
    <location>
        <begin position="87"/>
        <end position="119"/>
    </location>
</feature>
<dbReference type="Proteomes" id="UP000265614">
    <property type="component" value="Unassembled WGS sequence"/>
</dbReference>
<dbReference type="GO" id="GO:0047134">
    <property type="term" value="F:protein-disulfide reductase [NAD(P)H] activity"/>
    <property type="evidence" value="ECO:0007669"/>
    <property type="project" value="TreeGrafter"/>
</dbReference>
<keyword evidence="9 12" id="KW-0238">DNA-binding</keyword>
<keyword evidence="16" id="KW-1185">Reference proteome</keyword>
<dbReference type="InterPro" id="IPR034768">
    <property type="entry name" value="4FE4S_WBL"/>
</dbReference>
<evidence type="ECO:0000256" key="8">
    <source>
        <dbReference type="ARBA" id="ARBA00023015"/>
    </source>
</evidence>
<keyword evidence="7 12" id="KW-0411">Iron-sulfur</keyword>
<evidence type="ECO:0000256" key="12">
    <source>
        <dbReference type="HAMAP-Rule" id="MF_01479"/>
    </source>
</evidence>
<dbReference type="PANTHER" id="PTHR38839">
    <property type="entry name" value="TRANSCRIPTIONAL REGULATOR WHID-RELATED"/>
    <property type="match status" value="1"/>
</dbReference>
<evidence type="ECO:0000313" key="15">
    <source>
        <dbReference type="EMBL" id="RJK94815.1"/>
    </source>
</evidence>
<keyword evidence="10 12" id="KW-1015">Disulfide bond</keyword>
<comment type="PTM">
    <text evidence="12">Upon Fe-S cluster removal intramolecular disulfide bonds are formed.</text>
</comment>
<evidence type="ECO:0000256" key="13">
    <source>
        <dbReference type="SAM" id="MobiDB-lite"/>
    </source>
</evidence>
<protein>
    <recommendedName>
        <fullName evidence="12">Transcriptional regulator WhiB</fullName>
    </recommendedName>
</protein>
<dbReference type="RefSeq" id="WP_119950997.1">
    <property type="nucleotide sequence ID" value="NZ_QZEZ01000006.1"/>
</dbReference>
<sequence length="119" mass="12859">MVPPEDLPGALLHAWDWQRDAACRDADPSLFFAADDERGHSRLRREAAAHAYCGRCPVAAACLRHALGVQEPYGVWGGMSEVDLRRATRPEGTARAVSAGARAPRAPRRPAAARPRPAP</sequence>
<keyword evidence="5 12" id="KW-0479">Metal-binding</keyword>
<evidence type="ECO:0000256" key="9">
    <source>
        <dbReference type="ARBA" id="ARBA00023125"/>
    </source>
</evidence>
<comment type="PTM">
    <text evidence="12">The Fe-S cluster can be nitrosylated by nitric oxide (NO).</text>
</comment>
<comment type="similarity">
    <text evidence="2 12">Belongs to the WhiB family.</text>
</comment>
<feature type="compositionally biased region" description="Low complexity" evidence="13">
    <location>
        <begin position="94"/>
        <end position="119"/>
    </location>
</feature>
<evidence type="ECO:0000259" key="14">
    <source>
        <dbReference type="PROSITE" id="PS51674"/>
    </source>
</evidence>
<evidence type="ECO:0000256" key="1">
    <source>
        <dbReference type="ARBA" id="ARBA00004496"/>
    </source>
</evidence>
<proteinExistence type="inferred from homology"/>
<feature type="binding site" evidence="12">
    <location>
        <position position="23"/>
    </location>
    <ligand>
        <name>[4Fe-4S] cluster</name>
        <dbReference type="ChEBI" id="CHEBI:49883"/>
    </ligand>
</feature>
<keyword evidence="3 12" id="KW-0004">4Fe-4S</keyword>
<keyword evidence="4 12" id="KW-0963">Cytoplasm</keyword>
<evidence type="ECO:0000256" key="10">
    <source>
        <dbReference type="ARBA" id="ARBA00023157"/>
    </source>
</evidence>
<evidence type="ECO:0000256" key="11">
    <source>
        <dbReference type="ARBA" id="ARBA00023163"/>
    </source>
</evidence>
<evidence type="ECO:0000256" key="4">
    <source>
        <dbReference type="ARBA" id="ARBA00022490"/>
    </source>
</evidence>
<dbReference type="GO" id="GO:0045892">
    <property type="term" value="P:negative regulation of DNA-templated transcription"/>
    <property type="evidence" value="ECO:0007669"/>
    <property type="project" value="TreeGrafter"/>
</dbReference>